<comment type="caution">
    <text evidence="4">The sequence shown here is derived from an EMBL/GenBank/DDBJ whole genome shotgun (WGS) entry which is preliminary data.</text>
</comment>
<dbReference type="Pfam" id="PF02384">
    <property type="entry name" value="N6_Mtase"/>
    <property type="match status" value="1"/>
</dbReference>
<dbReference type="AlphaFoldDB" id="A0AAV5AYS2"/>
<dbReference type="InterPro" id="IPR052916">
    <property type="entry name" value="Type-I_RE_MTase_Subunit"/>
</dbReference>
<dbReference type="PANTHER" id="PTHR42998">
    <property type="entry name" value="TYPE I RESTRICTION ENZYME HINDVIIP M PROTEIN-RELATED"/>
    <property type="match status" value="1"/>
</dbReference>
<evidence type="ECO:0000313" key="5">
    <source>
        <dbReference type="EMBL" id="GJM51855.1"/>
    </source>
</evidence>
<keyword evidence="7" id="KW-1185">Reference proteome</keyword>
<evidence type="ECO:0000256" key="2">
    <source>
        <dbReference type="ARBA" id="ARBA00022747"/>
    </source>
</evidence>
<evidence type="ECO:0000313" key="6">
    <source>
        <dbReference type="Proteomes" id="UP001207736"/>
    </source>
</evidence>
<dbReference type="GO" id="GO:0032259">
    <property type="term" value="P:methylation"/>
    <property type="evidence" value="ECO:0007669"/>
    <property type="project" value="InterPro"/>
</dbReference>
<gene>
    <name evidence="4" type="ORF">RCZ15_16750</name>
    <name evidence="5" type="ORF">RCZ16_01730</name>
</gene>
<dbReference type="Proteomes" id="UP001207736">
    <property type="component" value="Unassembled WGS sequence"/>
</dbReference>
<accession>A0AAV5AYS2</accession>
<sequence length="736" mass="86038">MTFTEAKQQFDKQYKLVNEFDCFLSEHLTYGKKTSFRNKKGDLNEQYYKWQFLYAIIHSGLFTKDYIGTELHFPKGNKSSAPLKIDAAIFDDKNWFDKYKDYHNNKNNDSLEWLRDHLIVAIEFKKENNKNVLEVWDKQLKAYLKESNRTFCLGVLYDTERLYLFRKYNGKFLRYSEEFNTKGENSKTKELSLHLPDPYINIPNFDTIKEWTEAKKIIRSERGIHNLDIISGIHSTQINDAMSSILRTMDKVGMVNQKGFEILIQILSLKIYDEKRNEKQHTRFLDFYITEEEKSFRTLADTDLQKFIIRINKLREDASGTYYRILHENPLDVKNENHIKVLIEVVSQFQDYSFVRSHKTDLYQLVFYKFATPFSKDQNAQFVTPLPLIDFLVSIVNPRNGETVIDPTVGIADFLSVSYVNSDSKLDDNNIFGMDIDEQMVMLATLNMLLNGDGNATIEAKAGYGSLSHKFDSTGNILELIPSMNKKGDWDNRPDRSQLKKFDVVLTNPPFGDDRAFVPKDNKDLEMIECYELWHLYKNKVSQLDLLVNDIKENINNEIVQTSHKKEAKNKSKIDLGIVFLENAYRILKEGGRMGIVLSNSIASIDSHKIARKWLMDKMRIVAIFDLPANVFAETGVNTSIIVAYKPTQRELEKLKEQNYQVFFRGIEKVGYEVKTNKRVKFFAPTYKINYETFEIEIDNEGKAILDEDFSQTIKDFKQWCQSQEETLKNIFIKDK</sequence>
<dbReference type="SUPFAM" id="SSF53335">
    <property type="entry name" value="S-adenosyl-L-methionine-dependent methyltransferases"/>
    <property type="match status" value="1"/>
</dbReference>
<reference evidence="4 7" key="1">
    <citation type="submission" date="2021-11" db="EMBL/GenBank/DDBJ databases">
        <title>Draft genome sequence of Capnocytophaga sp. strain KC07075 isolated from cat oral cavity.</title>
        <authorList>
            <person name="Suzuki M."/>
            <person name="Imaoka K."/>
            <person name="Kimura M."/>
            <person name="Morikawa S."/>
            <person name="Maeda K."/>
        </authorList>
    </citation>
    <scope>NUCLEOTIDE SEQUENCE</scope>
    <source>
        <strain evidence="4">KC07075</strain>
        <strain evidence="5 7">KC07079</strain>
    </source>
</reference>
<evidence type="ECO:0000256" key="1">
    <source>
        <dbReference type="ARBA" id="ARBA00006594"/>
    </source>
</evidence>
<dbReference type="GO" id="GO:0008170">
    <property type="term" value="F:N-methyltransferase activity"/>
    <property type="evidence" value="ECO:0007669"/>
    <property type="project" value="InterPro"/>
</dbReference>
<protein>
    <recommendedName>
        <fullName evidence="3">DNA methylase adenine-specific domain-containing protein</fullName>
    </recommendedName>
</protein>
<dbReference type="PANTHER" id="PTHR42998:SF1">
    <property type="entry name" value="TYPE I RESTRICTION ENZYME HINDI METHYLASE SUBUNIT"/>
    <property type="match status" value="1"/>
</dbReference>
<evidence type="ECO:0000259" key="3">
    <source>
        <dbReference type="Pfam" id="PF02384"/>
    </source>
</evidence>
<dbReference type="InterPro" id="IPR002052">
    <property type="entry name" value="DNA_methylase_N6_adenine_CS"/>
</dbReference>
<dbReference type="PROSITE" id="PS00092">
    <property type="entry name" value="N6_MTASE"/>
    <property type="match status" value="1"/>
</dbReference>
<name>A0AAV5AYS2_9FLAO</name>
<dbReference type="InterPro" id="IPR003356">
    <property type="entry name" value="DNA_methylase_A-5"/>
</dbReference>
<dbReference type="GO" id="GO:0009307">
    <property type="term" value="P:DNA restriction-modification system"/>
    <property type="evidence" value="ECO:0007669"/>
    <property type="project" value="UniProtKB-KW"/>
</dbReference>
<dbReference type="RefSeq" id="WP_264845459.1">
    <property type="nucleotide sequence ID" value="NZ_BPMA01000012.1"/>
</dbReference>
<comment type="similarity">
    <text evidence="1">Belongs to the N(4)/N(6)-methyltransferase family.</text>
</comment>
<dbReference type="Proteomes" id="UP001208692">
    <property type="component" value="Unassembled WGS sequence"/>
</dbReference>
<keyword evidence="2" id="KW-0680">Restriction system</keyword>
<proteinExistence type="inferred from homology"/>
<dbReference type="EMBL" id="BQKB01000007">
    <property type="protein sequence ID" value="GJM51855.1"/>
    <property type="molecule type" value="Genomic_DNA"/>
</dbReference>
<evidence type="ECO:0000313" key="7">
    <source>
        <dbReference type="Proteomes" id="UP001208692"/>
    </source>
</evidence>
<dbReference type="InterPro" id="IPR029063">
    <property type="entry name" value="SAM-dependent_MTases_sf"/>
</dbReference>
<dbReference type="Gene3D" id="3.40.50.150">
    <property type="entry name" value="Vaccinia Virus protein VP39"/>
    <property type="match status" value="1"/>
</dbReference>
<organism evidence="4 6">
    <name type="scientific">Capnocytophaga catalasegens</name>
    <dbReference type="NCBI Taxonomy" id="1004260"/>
    <lineage>
        <taxon>Bacteria</taxon>
        <taxon>Pseudomonadati</taxon>
        <taxon>Bacteroidota</taxon>
        <taxon>Flavobacteriia</taxon>
        <taxon>Flavobacteriales</taxon>
        <taxon>Flavobacteriaceae</taxon>
        <taxon>Capnocytophaga</taxon>
    </lineage>
</organism>
<dbReference type="PRINTS" id="PR00507">
    <property type="entry name" value="N12N6MTFRASE"/>
</dbReference>
<evidence type="ECO:0000313" key="4">
    <source>
        <dbReference type="EMBL" id="GJM50702.1"/>
    </source>
</evidence>
<feature type="domain" description="DNA methylase adenine-specific" evidence="3">
    <location>
        <begin position="361"/>
        <end position="675"/>
    </location>
</feature>
<dbReference type="EMBL" id="BQKA01000033">
    <property type="protein sequence ID" value="GJM50702.1"/>
    <property type="molecule type" value="Genomic_DNA"/>
</dbReference>
<dbReference type="GO" id="GO:0003677">
    <property type="term" value="F:DNA binding"/>
    <property type="evidence" value="ECO:0007669"/>
    <property type="project" value="InterPro"/>
</dbReference>